<evidence type="ECO:0000313" key="3">
    <source>
        <dbReference type="Proteomes" id="UP001527181"/>
    </source>
</evidence>
<dbReference type="PANTHER" id="PTHR31299">
    <property type="entry name" value="ESTERASE, PUTATIVE (AFU_ORTHOLOGUE AFUA_1G05850)-RELATED"/>
    <property type="match status" value="1"/>
</dbReference>
<reference evidence="2 3" key="1">
    <citation type="submission" date="2022-05" db="EMBL/GenBank/DDBJ databases">
        <title>Genome Sequencing of Bee-Associated Microbes.</title>
        <authorList>
            <person name="Dunlap C."/>
        </authorList>
    </citation>
    <scope>NUCLEOTIDE SEQUENCE [LARGE SCALE GENOMIC DNA]</scope>
    <source>
        <strain evidence="2 3">NRRL B-04010</strain>
    </source>
</reference>
<dbReference type="PANTHER" id="PTHR31299:SF0">
    <property type="entry name" value="ESTERASE, PUTATIVE (AFU_ORTHOLOGUE AFUA_1G05850)-RELATED"/>
    <property type="match status" value="1"/>
</dbReference>
<comment type="caution">
    <text evidence="2">The sequence shown here is derived from an EMBL/GenBank/DDBJ whole genome shotgun (WGS) entry which is preliminary data.</text>
</comment>
<feature type="chain" id="PRO_5045642950" evidence="1">
    <location>
        <begin position="27"/>
        <end position="471"/>
    </location>
</feature>
<dbReference type="Gene3D" id="3.30.1870.10">
    <property type="entry name" value="EreA-like, domain 2"/>
    <property type="match status" value="1"/>
</dbReference>
<dbReference type="InterPro" id="IPR052036">
    <property type="entry name" value="Hydrolase/PRTase-associated"/>
</dbReference>
<gene>
    <name evidence="2" type="ORF">M5X12_25975</name>
</gene>
<dbReference type="EMBL" id="JAMDNP010000071">
    <property type="protein sequence ID" value="MCY9763962.1"/>
    <property type="molecule type" value="Genomic_DNA"/>
</dbReference>
<dbReference type="Pfam" id="PF05139">
    <property type="entry name" value="Erythro_esteras"/>
    <property type="match status" value="1"/>
</dbReference>
<keyword evidence="3" id="KW-1185">Reference proteome</keyword>
<dbReference type="SUPFAM" id="SSF159501">
    <property type="entry name" value="EreA/ChaN-like"/>
    <property type="match status" value="1"/>
</dbReference>
<proteinExistence type="predicted"/>
<name>A0ABT4H5Q2_PAEAL</name>
<dbReference type="Proteomes" id="UP001527181">
    <property type="component" value="Unassembled WGS sequence"/>
</dbReference>
<dbReference type="InterPro" id="IPR007815">
    <property type="entry name" value="Emycin_Estase"/>
</dbReference>
<protein>
    <submittedName>
        <fullName evidence="2">Erythromycin esterase family protein</fullName>
    </submittedName>
</protein>
<evidence type="ECO:0000313" key="2">
    <source>
        <dbReference type="EMBL" id="MCY9763962.1"/>
    </source>
</evidence>
<organism evidence="2 3">
    <name type="scientific">Paenibacillus alvei</name>
    <name type="common">Bacillus alvei</name>
    <dbReference type="NCBI Taxonomy" id="44250"/>
    <lineage>
        <taxon>Bacteria</taxon>
        <taxon>Bacillati</taxon>
        <taxon>Bacillota</taxon>
        <taxon>Bacilli</taxon>
        <taxon>Bacillales</taxon>
        <taxon>Paenibacillaceae</taxon>
        <taxon>Paenibacillus</taxon>
    </lineage>
</organism>
<dbReference type="CDD" id="cd14728">
    <property type="entry name" value="Ere-like"/>
    <property type="match status" value="1"/>
</dbReference>
<evidence type="ECO:0000256" key="1">
    <source>
        <dbReference type="SAM" id="SignalP"/>
    </source>
</evidence>
<dbReference type="Gene3D" id="3.40.1660.10">
    <property type="entry name" value="EreA-like (biosynthetic domain)"/>
    <property type="match status" value="1"/>
</dbReference>
<sequence length="471" mass="53941">MIGWKRVFAIGAAACIIAGASISSNAAASSADTEEAGMASAIAIAQWKQWVKEHVKPIAGGVVNFDKDRKAAERFKDLQFLKPLLQHKRLISLGEASHGAAEYNSVKVRLVQFLHEQLGYDVLAFESNLGEATAAFVQARIHTPAEMMKNSIFGVWQVEENLPLFEYIVEQSKTTRPLILTGIDVQGTTEPFITFMEKWFAHADKSKAVSFVQTERWYLKVHTYNDMDRFNREQPQLIAKYRLFQMFLRENKVKLQAVYPEHPELVTVTERVLQNRIDMLEMYCGRMVKLFAGIEPERQMKEASYIRDQQMASNAAWLAEQLYPDKKIIVWGHNYHVRKHNSTMVTEHNGFGFDNNPYPTMGEMLPFSLRKDNYVIGLYAYQGSSSKNSKETERISQPHNEGSIEELLKAGGHAYQFLDLMQVKLDPRTSWMFTPRIAKAWGMLEETMIVREQYDGILFVDTIHPSQRIAK</sequence>
<dbReference type="Gene3D" id="1.20.1440.30">
    <property type="entry name" value="Biosynthetic Protein domain"/>
    <property type="match status" value="1"/>
</dbReference>
<dbReference type="RefSeq" id="WP_268599335.1">
    <property type="nucleotide sequence ID" value="NZ_JAMDNP010000071.1"/>
</dbReference>
<accession>A0ABT4H5Q2</accession>
<keyword evidence="1" id="KW-0732">Signal</keyword>
<feature type="signal peptide" evidence="1">
    <location>
        <begin position="1"/>
        <end position="26"/>
    </location>
</feature>